<gene>
    <name evidence="1" type="ORF">QWZ16_18830</name>
</gene>
<keyword evidence="2" id="KW-1185">Reference proteome</keyword>
<name>A0ABT8BWU1_9VIBR</name>
<evidence type="ECO:0008006" key="3">
    <source>
        <dbReference type="Google" id="ProtNLM"/>
    </source>
</evidence>
<dbReference type="RefSeq" id="WP_170883647.1">
    <property type="nucleotide sequence ID" value="NZ_JABEYA020000014.1"/>
</dbReference>
<organism evidence="1 2">
    <name type="scientific">Vibrio ostreicida</name>
    <dbReference type="NCBI Taxonomy" id="526588"/>
    <lineage>
        <taxon>Bacteria</taxon>
        <taxon>Pseudomonadati</taxon>
        <taxon>Pseudomonadota</taxon>
        <taxon>Gammaproteobacteria</taxon>
        <taxon>Vibrionales</taxon>
        <taxon>Vibrionaceae</taxon>
        <taxon>Vibrio</taxon>
    </lineage>
</organism>
<evidence type="ECO:0000313" key="2">
    <source>
        <dbReference type="Proteomes" id="UP001238540"/>
    </source>
</evidence>
<protein>
    <recommendedName>
        <fullName evidence="3">Lipoprotein</fullName>
    </recommendedName>
</protein>
<reference evidence="2" key="1">
    <citation type="journal article" date="2019" name="Int. J. Syst. Evol. Microbiol.">
        <title>The Global Catalogue of Microorganisms (GCM) 10K type strain sequencing project: providing services to taxonomists for standard genome sequencing and annotation.</title>
        <authorList>
            <consortium name="The Broad Institute Genomics Platform"/>
            <consortium name="The Broad Institute Genome Sequencing Center for Infectious Disease"/>
            <person name="Wu L."/>
            <person name="Ma J."/>
        </authorList>
    </citation>
    <scope>NUCLEOTIDE SEQUENCE [LARGE SCALE GENOMIC DNA]</scope>
    <source>
        <strain evidence="2">CECT 7398</strain>
    </source>
</reference>
<sequence>MIISACALSPRDMSVGYLENPQFVQTIGGKKTSEKSIAFVYRRQNEKERRIVVHVEDIPVEMRFKLCDSNEVLTDSNITVVGQSSPDCRSWLTITPLPNHKYALSYELNLLLGYEKQRHQGQVIYTPVTKKLAQYKAVYPAKSVSTPLTRYSNSTIVESTEVKVNL</sequence>
<accession>A0ABT8BWU1</accession>
<evidence type="ECO:0000313" key="1">
    <source>
        <dbReference type="EMBL" id="MDN3611657.1"/>
    </source>
</evidence>
<proteinExistence type="predicted"/>
<dbReference type="Proteomes" id="UP001238540">
    <property type="component" value="Unassembled WGS sequence"/>
</dbReference>
<dbReference type="EMBL" id="JAUFQC010000027">
    <property type="protein sequence ID" value="MDN3611657.1"/>
    <property type="molecule type" value="Genomic_DNA"/>
</dbReference>
<comment type="caution">
    <text evidence="1">The sequence shown here is derived from an EMBL/GenBank/DDBJ whole genome shotgun (WGS) entry which is preliminary data.</text>
</comment>